<evidence type="ECO:0000313" key="4">
    <source>
        <dbReference type="Proteomes" id="UP001189429"/>
    </source>
</evidence>
<accession>A0ABN9SS36</accession>
<reference evidence="3" key="1">
    <citation type="submission" date="2023-10" db="EMBL/GenBank/DDBJ databases">
        <authorList>
            <person name="Chen Y."/>
            <person name="Shah S."/>
            <person name="Dougan E. K."/>
            <person name="Thang M."/>
            <person name="Chan C."/>
        </authorList>
    </citation>
    <scope>NUCLEOTIDE SEQUENCE [LARGE SCALE GENOMIC DNA]</scope>
</reference>
<dbReference type="InterPro" id="IPR035979">
    <property type="entry name" value="RBD_domain_sf"/>
</dbReference>
<dbReference type="SUPFAM" id="SSF54928">
    <property type="entry name" value="RNA-binding domain, RBD"/>
    <property type="match status" value="1"/>
</dbReference>
<dbReference type="EMBL" id="CAUYUJ010012869">
    <property type="protein sequence ID" value="CAK0834719.1"/>
    <property type="molecule type" value="Genomic_DNA"/>
</dbReference>
<sequence>AKGKPDALSLWGNSSALNQTSPSLKLWVGGLPHEATDDVLWAHFGQLQAPVSAEVLYPGVGCVAFDSEEVAAAARGVRMQRWRRPCPPSTTPT</sequence>
<dbReference type="PROSITE" id="PS50102">
    <property type="entry name" value="RRM"/>
    <property type="match status" value="1"/>
</dbReference>
<dbReference type="Proteomes" id="UP001189429">
    <property type="component" value="Unassembled WGS sequence"/>
</dbReference>
<protein>
    <recommendedName>
        <fullName evidence="2">RRM domain-containing protein</fullName>
    </recommendedName>
</protein>
<proteinExistence type="predicted"/>
<feature type="non-terminal residue" evidence="3">
    <location>
        <position position="1"/>
    </location>
</feature>
<dbReference type="InterPro" id="IPR012677">
    <property type="entry name" value="Nucleotide-bd_a/b_plait_sf"/>
</dbReference>
<dbReference type="InterPro" id="IPR000504">
    <property type="entry name" value="RRM_dom"/>
</dbReference>
<gene>
    <name evidence="3" type="ORF">PCOR1329_LOCUS32077</name>
</gene>
<name>A0ABN9SS36_9DINO</name>
<keyword evidence="1" id="KW-0694">RNA-binding</keyword>
<feature type="domain" description="RRM" evidence="2">
    <location>
        <begin position="24"/>
        <end position="84"/>
    </location>
</feature>
<organism evidence="3 4">
    <name type="scientific">Prorocentrum cordatum</name>
    <dbReference type="NCBI Taxonomy" id="2364126"/>
    <lineage>
        <taxon>Eukaryota</taxon>
        <taxon>Sar</taxon>
        <taxon>Alveolata</taxon>
        <taxon>Dinophyceae</taxon>
        <taxon>Prorocentrales</taxon>
        <taxon>Prorocentraceae</taxon>
        <taxon>Prorocentrum</taxon>
    </lineage>
</organism>
<keyword evidence="4" id="KW-1185">Reference proteome</keyword>
<evidence type="ECO:0000313" key="3">
    <source>
        <dbReference type="EMBL" id="CAK0834719.1"/>
    </source>
</evidence>
<dbReference type="Pfam" id="PF00076">
    <property type="entry name" value="RRM_1"/>
    <property type="match status" value="1"/>
</dbReference>
<comment type="caution">
    <text evidence="3">The sequence shown here is derived from an EMBL/GenBank/DDBJ whole genome shotgun (WGS) entry which is preliminary data.</text>
</comment>
<evidence type="ECO:0000259" key="2">
    <source>
        <dbReference type="PROSITE" id="PS50102"/>
    </source>
</evidence>
<evidence type="ECO:0000256" key="1">
    <source>
        <dbReference type="PROSITE-ProRule" id="PRU00176"/>
    </source>
</evidence>
<dbReference type="Gene3D" id="3.30.70.330">
    <property type="match status" value="1"/>
</dbReference>
<dbReference type="CDD" id="cd00590">
    <property type="entry name" value="RRM_SF"/>
    <property type="match status" value="1"/>
</dbReference>